<gene>
    <name evidence="1" type="ORF">Nepgr_028880</name>
</gene>
<dbReference type="AlphaFoldDB" id="A0AAD3TCW3"/>
<protein>
    <submittedName>
        <fullName evidence="1">Uncharacterized protein</fullName>
    </submittedName>
</protein>
<sequence>MLQVVELCYTNTNVDVVVLHDEKLWYQGLHSDGRMALPWLETEAGIHRILHLDDELVEASVQGTEELAF</sequence>
<comment type="caution">
    <text evidence="1">The sequence shown here is derived from an EMBL/GenBank/DDBJ whole genome shotgun (WGS) entry which is preliminary data.</text>
</comment>
<evidence type="ECO:0000313" key="1">
    <source>
        <dbReference type="EMBL" id="GMH27037.1"/>
    </source>
</evidence>
<reference evidence="1" key="1">
    <citation type="submission" date="2023-05" db="EMBL/GenBank/DDBJ databases">
        <title>Nepenthes gracilis genome sequencing.</title>
        <authorList>
            <person name="Fukushima K."/>
        </authorList>
    </citation>
    <scope>NUCLEOTIDE SEQUENCE</scope>
    <source>
        <strain evidence="1">SING2019-196</strain>
    </source>
</reference>
<proteinExistence type="predicted"/>
<dbReference type="Proteomes" id="UP001279734">
    <property type="component" value="Unassembled WGS sequence"/>
</dbReference>
<organism evidence="1 2">
    <name type="scientific">Nepenthes gracilis</name>
    <name type="common">Slender pitcher plant</name>
    <dbReference type="NCBI Taxonomy" id="150966"/>
    <lineage>
        <taxon>Eukaryota</taxon>
        <taxon>Viridiplantae</taxon>
        <taxon>Streptophyta</taxon>
        <taxon>Embryophyta</taxon>
        <taxon>Tracheophyta</taxon>
        <taxon>Spermatophyta</taxon>
        <taxon>Magnoliopsida</taxon>
        <taxon>eudicotyledons</taxon>
        <taxon>Gunneridae</taxon>
        <taxon>Pentapetalae</taxon>
        <taxon>Caryophyllales</taxon>
        <taxon>Nepenthaceae</taxon>
        <taxon>Nepenthes</taxon>
    </lineage>
</organism>
<accession>A0AAD3TCW3</accession>
<dbReference type="EMBL" id="BSYO01000032">
    <property type="protein sequence ID" value="GMH27037.1"/>
    <property type="molecule type" value="Genomic_DNA"/>
</dbReference>
<evidence type="ECO:0000313" key="2">
    <source>
        <dbReference type="Proteomes" id="UP001279734"/>
    </source>
</evidence>
<name>A0AAD3TCW3_NEPGR</name>
<keyword evidence="2" id="KW-1185">Reference proteome</keyword>